<keyword evidence="4 5" id="KW-0720">Serine protease</keyword>
<dbReference type="AlphaFoldDB" id="A0A1S8L8L4"/>
<dbReference type="CDD" id="cd06782">
    <property type="entry name" value="cpPDZ_CPP-like"/>
    <property type="match status" value="1"/>
</dbReference>
<dbReference type="KEGG" id="crw:CROST_008620"/>
<dbReference type="CDD" id="cd07560">
    <property type="entry name" value="Peptidase_S41_CPP"/>
    <property type="match status" value="1"/>
</dbReference>
<keyword evidence="2 5" id="KW-0645">Protease</keyword>
<dbReference type="EMBL" id="CP096983">
    <property type="protein sequence ID" value="URZ10154.1"/>
    <property type="molecule type" value="Genomic_DNA"/>
</dbReference>
<dbReference type="GO" id="GO:0006508">
    <property type="term" value="P:proteolysis"/>
    <property type="evidence" value="ECO:0007669"/>
    <property type="project" value="UniProtKB-KW"/>
</dbReference>
<dbReference type="SMART" id="SM00228">
    <property type="entry name" value="PDZ"/>
    <property type="match status" value="1"/>
</dbReference>
<dbReference type="EC" id="3.4.21.102" evidence="6"/>
<evidence type="ECO:0000256" key="5">
    <source>
        <dbReference type="RuleBase" id="RU004404"/>
    </source>
</evidence>
<evidence type="ECO:0000256" key="4">
    <source>
        <dbReference type="ARBA" id="ARBA00022825"/>
    </source>
</evidence>
<dbReference type="GO" id="GO:0004252">
    <property type="term" value="F:serine-type endopeptidase activity"/>
    <property type="evidence" value="ECO:0007669"/>
    <property type="project" value="UniProtKB-EC"/>
</dbReference>
<dbReference type="PANTHER" id="PTHR32060:SF30">
    <property type="entry name" value="CARBOXY-TERMINAL PROCESSING PROTEASE CTPA"/>
    <property type="match status" value="1"/>
</dbReference>
<dbReference type="InterPro" id="IPR036034">
    <property type="entry name" value="PDZ_sf"/>
</dbReference>
<dbReference type="InterPro" id="IPR004447">
    <property type="entry name" value="Peptidase_S41A"/>
</dbReference>
<dbReference type="SUPFAM" id="SSF50156">
    <property type="entry name" value="PDZ domain-like"/>
    <property type="match status" value="1"/>
</dbReference>
<dbReference type="Gene3D" id="3.90.226.10">
    <property type="entry name" value="2-enoyl-CoA Hydratase, Chain A, domain 1"/>
    <property type="match status" value="1"/>
</dbReference>
<sequence>MDNKKKKWIAIVVAILVVTNAASLFLGGRFLVFQGNNKVVVDKDTYNKFSKIFSVRDQLYKYYDGKISDDVLLDGALKGMTASLKDPYTVYMDKSETKSFNSELQGEQYVGLGMEVQAKDNKVIVSTVFDNSPAEKAGMKSGDVILKVNGNDVVTTDLNKTVSMIKGKEGTDVTLTLYRSTKGNFDITAKRAKVAIDTVTGEMLNNKIAYIQISMFDENTGNNFNKKIDELKSQGMKGLILDLRSNPGGLLNSCIQVTSNFVEKDKVIVSTIDKYNSKEEYKSKGGNYIGLPLVVLVDGNTASASEIFSGAIRDYKLGTLIGVKTFGKGVVQAPFDLNDNTQLKITISKYYTPNGENIQHKGIKPDIEVKYPDTLKDKPYDRNVDPQFQKALEQIQTKIK</sequence>
<gene>
    <name evidence="6" type="primary">ctpA</name>
    <name evidence="6" type="ORF">CROST_008620</name>
</gene>
<evidence type="ECO:0000256" key="3">
    <source>
        <dbReference type="ARBA" id="ARBA00022801"/>
    </source>
</evidence>
<dbReference type="GO" id="GO:0007165">
    <property type="term" value="P:signal transduction"/>
    <property type="evidence" value="ECO:0007669"/>
    <property type="project" value="TreeGrafter"/>
</dbReference>
<dbReference type="STRING" id="84029.CROST_17470"/>
<dbReference type="NCBIfam" id="TIGR00225">
    <property type="entry name" value="prc"/>
    <property type="match status" value="1"/>
</dbReference>
<dbReference type="InterPro" id="IPR005151">
    <property type="entry name" value="Tail-specific_protease"/>
</dbReference>
<dbReference type="Pfam" id="PF03572">
    <property type="entry name" value="Peptidase_S41"/>
    <property type="match status" value="1"/>
</dbReference>
<dbReference type="GO" id="GO:0030288">
    <property type="term" value="C:outer membrane-bounded periplasmic space"/>
    <property type="evidence" value="ECO:0007669"/>
    <property type="project" value="TreeGrafter"/>
</dbReference>
<evidence type="ECO:0000256" key="2">
    <source>
        <dbReference type="ARBA" id="ARBA00022670"/>
    </source>
</evidence>
<dbReference type="Proteomes" id="UP000190951">
    <property type="component" value="Chromosome"/>
</dbReference>
<proteinExistence type="inferred from homology"/>
<organism evidence="6 7">
    <name type="scientific">Clostridium felsineum</name>
    <dbReference type="NCBI Taxonomy" id="36839"/>
    <lineage>
        <taxon>Bacteria</taxon>
        <taxon>Bacillati</taxon>
        <taxon>Bacillota</taxon>
        <taxon>Clostridia</taxon>
        <taxon>Eubacteriales</taxon>
        <taxon>Clostridiaceae</taxon>
        <taxon>Clostridium</taxon>
    </lineage>
</organism>
<comment type="similarity">
    <text evidence="1 5">Belongs to the peptidase S41A family.</text>
</comment>
<evidence type="ECO:0000256" key="1">
    <source>
        <dbReference type="ARBA" id="ARBA00009179"/>
    </source>
</evidence>
<dbReference type="Gene3D" id="2.30.42.10">
    <property type="match status" value="1"/>
</dbReference>
<dbReference type="SUPFAM" id="SSF52096">
    <property type="entry name" value="ClpP/crotonase"/>
    <property type="match status" value="1"/>
</dbReference>
<dbReference type="SMART" id="SM00245">
    <property type="entry name" value="TSPc"/>
    <property type="match status" value="1"/>
</dbReference>
<dbReference type="PROSITE" id="PS50106">
    <property type="entry name" value="PDZ"/>
    <property type="match status" value="1"/>
</dbReference>
<dbReference type="PANTHER" id="PTHR32060">
    <property type="entry name" value="TAIL-SPECIFIC PROTEASE"/>
    <property type="match status" value="1"/>
</dbReference>
<name>A0A1S8L8L4_9CLOT</name>
<dbReference type="InterPro" id="IPR029045">
    <property type="entry name" value="ClpP/crotonase-like_dom_sf"/>
</dbReference>
<dbReference type="FunFam" id="2.30.42.10:FF:000063">
    <property type="entry name" value="Peptidase, S41 family"/>
    <property type="match status" value="1"/>
</dbReference>
<reference evidence="6 7" key="1">
    <citation type="submission" date="2022-04" db="EMBL/GenBank/DDBJ databases">
        <title>Genome sequence of C. roseum typestrain.</title>
        <authorList>
            <person name="Poehlein A."/>
            <person name="Schoch T."/>
            <person name="Duerre P."/>
            <person name="Daniel R."/>
        </authorList>
    </citation>
    <scope>NUCLEOTIDE SEQUENCE [LARGE SCALE GENOMIC DNA]</scope>
    <source>
        <strain evidence="6 7">DSM 7320</strain>
    </source>
</reference>
<dbReference type="InterPro" id="IPR055210">
    <property type="entry name" value="CtpA/B_N"/>
</dbReference>
<dbReference type="Pfam" id="PF17820">
    <property type="entry name" value="PDZ_6"/>
    <property type="match status" value="1"/>
</dbReference>
<keyword evidence="7" id="KW-1185">Reference proteome</keyword>
<dbReference type="InterPro" id="IPR001478">
    <property type="entry name" value="PDZ"/>
</dbReference>
<evidence type="ECO:0000313" key="6">
    <source>
        <dbReference type="EMBL" id="URZ10154.1"/>
    </source>
</evidence>
<dbReference type="RefSeq" id="WP_077834320.1">
    <property type="nucleotide sequence ID" value="NZ_CP096983.1"/>
</dbReference>
<dbReference type="Gene3D" id="3.30.750.44">
    <property type="match status" value="1"/>
</dbReference>
<dbReference type="Pfam" id="PF22694">
    <property type="entry name" value="CtpB_N-like"/>
    <property type="match status" value="1"/>
</dbReference>
<protein>
    <submittedName>
        <fullName evidence="6">Carboxy-terminal processing protease CtpA</fullName>
        <ecNumber evidence="6">3.4.21.102</ecNumber>
    </submittedName>
</protein>
<keyword evidence="3 5" id="KW-0378">Hydrolase</keyword>
<dbReference type="InterPro" id="IPR041489">
    <property type="entry name" value="PDZ_6"/>
</dbReference>
<evidence type="ECO:0000313" key="7">
    <source>
        <dbReference type="Proteomes" id="UP000190951"/>
    </source>
</evidence>
<accession>A0A1S8L8L4</accession>